<organism evidence="1">
    <name type="scientific">marine sediment metagenome</name>
    <dbReference type="NCBI Taxonomy" id="412755"/>
    <lineage>
        <taxon>unclassified sequences</taxon>
        <taxon>metagenomes</taxon>
        <taxon>ecological metagenomes</taxon>
    </lineage>
</organism>
<sequence>HKFVPVDLALIGIVDELVVQPDGEFDYTLKEGWVRYT</sequence>
<dbReference type="EMBL" id="BARU01008360">
    <property type="protein sequence ID" value="GAH40221.1"/>
    <property type="molecule type" value="Genomic_DNA"/>
</dbReference>
<comment type="caution">
    <text evidence="1">The sequence shown here is derived from an EMBL/GenBank/DDBJ whole genome shotgun (WGS) entry which is preliminary data.</text>
</comment>
<accession>X1F3K5</accession>
<gene>
    <name evidence="1" type="ORF">S03H2_16370</name>
</gene>
<name>X1F3K5_9ZZZZ</name>
<protein>
    <submittedName>
        <fullName evidence="1">Uncharacterized protein</fullName>
    </submittedName>
</protein>
<evidence type="ECO:0000313" key="1">
    <source>
        <dbReference type="EMBL" id="GAH40221.1"/>
    </source>
</evidence>
<reference evidence="1" key="1">
    <citation type="journal article" date="2014" name="Front. Microbiol.">
        <title>High frequency of phylogenetically diverse reductive dehalogenase-homologous genes in deep subseafloor sedimentary metagenomes.</title>
        <authorList>
            <person name="Kawai M."/>
            <person name="Futagami T."/>
            <person name="Toyoda A."/>
            <person name="Takaki Y."/>
            <person name="Nishi S."/>
            <person name="Hori S."/>
            <person name="Arai W."/>
            <person name="Tsubouchi T."/>
            <person name="Morono Y."/>
            <person name="Uchiyama I."/>
            <person name="Ito T."/>
            <person name="Fujiyama A."/>
            <person name="Inagaki F."/>
            <person name="Takami H."/>
        </authorList>
    </citation>
    <scope>NUCLEOTIDE SEQUENCE</scope>
    <source>
        <strain evidence="1">Expedition CK06-06</strain>
    </source>
</reference>
<proteinExistence type="predicted"/>
<dbReference type="AlphaFoldDB" id="X1F3K5"/>
<feature type="non-terminal residue" evidence="1">
    <location>
        <position position="1"/>
    </location>
</feature>